<comment type="caution">
    <text evidence="1">The sequence shown here is derived from an EMBL/GenBank/DDBJ whole genome shotgun (WGS) entry which is preliminary data.</text>
</comment>
<dbReference type="Proteomes" id="UP000647836">
    <property type="component" value="Unassembled WGS sequence"/>
</dbReference>
<evidence type="ECO:0008006" key="3">
    <source>
        <dbReference type="Google" id="ProtNLM"/>
    </source>
</evidence>
<dbReference type="EMBL" id="JADEXF010000451">
    <property type="protein sequence ID" value="MBE9106121.1"/>
    <property type="molecule type" value="Genomic_DNA"/>
</dbReference>
<reference evidence="1 2" key="1">
    <citation type="submission" date="2020-10" db="EMBL/GenBank/DDBJ databases">
        <authorList>
            <person name="Castelo-Branco R."/>
            <person name="Eusebio N."/>
            <person name="Adriana R."/>
            <person name="Vieira A."/>
            <person name="Brugerolle De Fraissinette N."/>
            <person name="Rezende De Castro R."/>
            <person name="Schneider M.P."/>
            <person name="Vasconcelos V."/>
            <person name="Leao P.N."/>
        </authorList>
    </citation>
    <scope>NUCLEOTIDE SEQUENCE [LARGE SCALE GENOMIC DNA]</scope>
    <source>
        <strain evidence="1 2">LEGE 07299</strain>
    </source>
</reference>
<keyword evidence="2" id="KW-1185">Reference proteome</keyword>
<protein>
    <recommendedName>
        <fullName evidence="3">Transposase</fullName>
    </recommendedName>
</protein>
<dbReference type="RefSeq" id="WP_194044814.1">
    <property type="nucleotide sequence ID" value="NZ_JADEXF010000451.1"/>
</dbReference>
<sequence length="53" mass="6047">MKSFKNYSKVGHPVLKARRLLSNSRIEPEAYTVLVGVRVSVSEREASRREESV</sequence>
<evidence type="ECO:0000313" key="2">
    <source>
        <dbReference type="Proteomes" id="UP000647836"/>
    </source>
</evidence>
<proteinExistence type="predicted"/>
<accession>A0ABR9U0D4</accession>
<gene>
    <name evidence="1" type="ORF">IQ229_14575</name>
</gene>
<evidence type="ECO:0000313" key="1">
    <source>
        <dbReference type="EMBL" id="MBE9106121.1"/>
    </source>
</evidence>
<name>A0ABR9U0D4_9NOSO</name>
<organism evidence="1 2">
    <name type="scientific">Nostoc cf. edaphicum LEGE 07299</name>
    <dbReference type="NCBI Taxonomy" id="2777974"/>
    <lineage>
        <taxon>Bacteria</taxon>
        <taxon>Bacillati</taxon>
        <taxon>Cyanobacteriota</taxon>
        <taxon>Cyanophyceae</taxon>
        <taxon>Nostocales</taxon>
        <taxon>Nostocaceae</taxon>
        <taxon>Nostoc</taxon>
    </lineage>
</organism>